<dbReference type="AlphaFoldDB" id="A0ABC8R4V1"/>
<proteinExistence type="predicted"/>
<dbReference type="EMBL" id="CAUOFW020001006">
    <property type="protein sequence ID" value="CAK9140031.1"/>
    <property type="molecule type" value="Genomic_DNA"/>
</dbReference>
<organism evidence="1 2">
    <name type="scientific">Ilex paraguariensis</name>
    <name type="common">yerba mate</name>
    <dbReference type="NCBI Taxonomy" id="185542"/>
    <lineage>
        <taxon>Eukaryota</taxon>
        <taxon>Viridiplantae</taxon>
        <taxon>Streptophyta</taxon>
        <taxon>Embryophyta</taxon>
        <taxon>Tracheophyta</taxon>
        <taxon>Spermatophyta</taxon>
        <taxon>Magnoliopsida</taxon>
        <taxon>eudicotyledons</taxon>
        <taxon>Gunneridae</taxon>
        <taxon>Pentapetalae</taxon>
        <taxon>asterids</taxon>
        <taxon>campanulids</taxon>
        <taxon>Aquifoliales</taxon>
        <taxon>Aquifoliaceae</taxon>
        <taxon>Ilex</taxon>
    </lineage>
</organism>
<dbReference type="Proteomes" id="UP001642360">
    <property type="component" value="Unassembled WGS sequence"/>
</dbReference>
<sequence length="58" mass="6253">MPLAGDGQQRLALTPLTAGVQWHRGKKTVGQIGVGLEANSGMWWWWGRGFGGDGAVCW</sequence>
<accession>A0ABC8R4V1</accession>
<evidence type="ECO:0000313" key="1">
    <source>
        <dbReference type="EMBL" id="CAK9140031.1"/>
    </source>
</evidence>
<reference evidence="1 2" key="1">
    <citation type="submission" date="2024-02" db="EMBL/GenBank/DDBJ databases">
        <authorList>
            <person name="Vignale AGUSTIN F."/>
            <person name="Sosa J E."/>
            <person name="Modenutti C."/>
        </authorList>
    </citation>
    <scope>NUCLEOTIDE SEQUENCE [LARGE SCALE GENOMIC DNA]</scope>
</reference>
<keyword evidence="2" id="KW-1185">Reference proteome</keyword>
<gene>
    <name evidence="1" type="ORF">ILEXP_LOCUS7448</name>
</gene>
<comment type="caution">
    <text evidence="1">The sequence shown here is derived from an EMBL/GenBank/DDBJ whole genome shotgun (WGS) entry which is preliminary data.</text>
</comment>
<evidence type="ECO:0000313" key="2">
    <source>
        <dbReference type="Proteomes" id="UP001642360"/>
    </source>
</evidence>
<name>A0ABC8R4V1_9AQUA</name>
<protein>
    <submittedName>
        <fullName evidence="1">Uncharacterized protein</fullName>
    </submittedName>
</protein>